<sequence>MGRDISLNKLTTINHFQLHKLGESLDRMISYDLSGRGNILYLYDAARKLQHYPLTTYCAIALKKVIKLRSPVLILTGFPSLTWLTEGLSETDGPVGAAVLARVLEEVFGAIPIIITAKQYIPYASACINAAGLVPTDITTALHSKTSDDNAPVAGIYPFTTDIKIAAEAAKDLISKINPSAVISIELPGPAKDGKSYTFKGREIPSHLFIHGEALFAAAKSKGILTVGFGDGGNELGMGSLASITAKTISKGSLIACVVPADITLVASVSNWGAYGTSAAITALEKKPEVLQKLDIERIIRSCVDTGGLDGNTNRPEYSEDRVPMNLSQAEFSLMQFIVKESTSAWE</sequence>
<keyword evidence="3" id="KW-1185">Reference proteome</keyword>
<dbReference type="EMBL" id="LWAE01000002">
    <property type="protein sequence ID" value="KZL92572.1"/>
    <property type="molecule type" value="Genomic_DNA"/>
</dbReference>
<dbReference type="InterPro" id="IPR025504">
    <property type="entry name" value="GLUCM_C"/>
</dbReference>
<dbReference type="PANTHER" id="PTHR32022:SF10">
    <property type="entry name" value="D-GLUTAMATE CYCLASE, MITOCHONDRIAL"/>
    <property type="match status" value="1"/>
</dbReference>
<evidence type="ECO:0000259" key="1">
    <source>
        <dbReference type="Pfam" id="PF14336"/>
    </source>
</evidence>
<evidence type="ECO:0000313" key="3">
    <source>
        <dbReference type="Proteomes" id="UP000076603"/>
    </source>
</evidence>
<proteinExistence type="predicted"/>
<dbReference type="PATRIC" id="fig|1121326.3.peg.2382"/>
<dbReference type="RefSeq" id="WP_066622141.1">
    <property type="nucleotide sequence ID" value="NZ_FQXL01000036.1"/>
</dbReference>
<dbReference type="Proteomes" id="UP000076603">
    <property type="component" value="Unassembled WGS sequence"/>
</dbReference>
<protein>
    <recommendedName>
        <fullName evidence="1">D-glutamate cyclase-like C-terminal domain-containing protein</fullName>
    </recommendedName>
</protein>
<reference evidence="2 3" key="1">
    <citation type="submission" date="2016-04" db="EMBL/GenBank/DDBJ databases">
        <title>Genome sequence of Clostridium magnum DSM 2767.</title>
        <authorList>
            <person name="Poehlein A."/>
            <person name="Uhlig R."/>
            <person name="Fischer R."/>
            <person name="Bahl H."/>
            <person name="Daniel R."/>
        </authorList>
    </citation>
    <scope>NUCLEOTIDE SEQUENCE [LARGE SCALE GENOMIC DNA]</scope>
    <source>
        <strain evidence="2 3">DSM 2767</strain>
    </source>
</reference>
<dbReference type="Pfam" id="PF14336">
    <property type="entry name" value="GLUCM-like_C"/>
    <property type="match status" value="1"/>
</dbReference>
<dbReference type="OrthoDB" id="1668885at2"/>
<dbReference type="Gene3D" id="3.90.1640.20">
    <property type="entry name" value="TON_0340"/>
    <property type="match status" value="1"/>
</dbReference>
<comment type="caution">
    <text evidence="2">The sequence shown here is derived from an EMBL/GenBank/DDBJ whole genome shotgun (WGS) entry which is preliminary data.</text>
</comment>
<feature type="domain" description="D-glutamate cyclase-like C-terminal" evidence="1">
    <location>
        <begin position="58"/>
        <end position="329"/>
    </location>
</feature>
<dbReference type="PANTHER" id="PTHR32022">
    <property type="entry name" value="D-GLUTAMATE CYCLASE, MITOCHONDRIAL"/>
    <property type="match status" value="1"/>
</dbReference>
<gene>
    <name evidence="2" type="ORF">CLMAG_23860</name>
</gene>
<evidence type="ECO:0000313" key="2">
    <source>
        <dbReference type="EMBL" id="KZL92572.1"/>
    </source>
</evidence>
<name>A0A161YP80_9CLOT</name>
<accession>A0A161YP80</accession>
<dbReference type="AlphaFoldDB" id="A0A161YP80"/>
<dbReference type="STRING" id="1121326.CLMAG_23860"/>
<organism evidence="2 3">
    <name type="scientific">Clostridium magnum DSM 2767</name>
    <dbReference type="NCBI Taxonomy" id="1121326"/>
    <lineage>
        <taxon>Bacteria</taxon>
        <taxon>Bacillati</taxon>
        <taxon>Bacillota</taxon>
        <taxon>Clostridia</taxon>
        <taxon>Eubacteriales</taxon>
        <taxon>Clostridiaceae</taxon>
        <taxon>Clostridium</taxon>
    </lineage>
</organism>